<organism evidence="6 7">
    <name type="scientific">Halteria grandinella</name>
    <dbReference type="NCBI Taxonomy" id="5974"/>
    <lineage>
        <taxon>Eukaryota</taxon>
        <taxon>Sar</taxon>
        <taxon>Alveolata</taxon>
        <taxon>Ciliophora</taxon>
        <taxon>Intramacronucleata</taxon>
        <taxon>Spirotrichea</taxon>
        <taxon>Stichotrichia</taxon>
        <taxon>Sporadotrichida</taxon>
        <taxon>Halteriidae</taxon>
        <taxon>Halteria</taxon>
    </lineage>
</organism>
<proteinExistence type="inferred from homology"/>
<dbReference type="InterPro" id="IPR050305">
    <property type="entry name" value="Small_GTPase_Rab"/>
</dbReference>
<dbReference type="CDD" id="cd00154">
    <property type="entry name" value="Rab"/>
    <property type="match status" value="1"/>
</dbReference>
<evidence type="ECO:0000313" key="7">
    <source>
        <dbReference type="Proteomes" id="UP000785679"/>
    </source>
</evidence>
<keyword evidence="3" id="KW-0342">GTP-binding</keyword>
<keyword evidence="7" id="KW-1185">Reference proteome</keyword>
<dbReference type="SMART" id="SM00173">
    <property type="entry name" value="RAS"/>
    <property type="match status" value="1"/>
</dbReference>
<keyword evidence="4" id="KW-0449">Lipoprotein</keyword>
<dbReference type="EMBL" id="RRYP01013995">
    <property type="protein sequence ID" value="TNV76215.1"/>
    <property type="molecule type" value="Genomic_DNA"/>
</dbReference>
<dbReference type="Proteomes" id="UP000785679">
    <property type="component" value="Unassembled WGS sequence"/>
</dbReference>
<gene>
    <name evidence="6" type="ORF">FGO68_gene960</name>
</gene>
<evidence type="ECO:0000256" key="1">
    <source>
        <dbReference type="ARBA" id="ARBA00006270"/>
    </source>
</evidence>
<dbReference type="InterPro" id="IPR027417">
    <property type="entry name" value="P-loop_NTPase"/>
</dbReference>
<feature type="region of interest" description="Disordered" evidence="5">
    <location>
        <begin position="205"/>
        <end position="233"/>
    </location>
</feature>
<dbReference type="Gene3D" id="3.40.50.300">
    <property type="entry name" value="P-loop containing nucleotide triphosphate hydrolases"/>
    <property type="match status" value="1"/>
</dbReference>
<evidence type="ECO:0000256" key="3">
    <source>
        <dbReference type="ARBA" id="ARBA00023134"/>
    </source>
</evidence>
<keyword evidence="2" id="KW-0547">Nucleotide-binding</keyword>
<dbReference type="Pfam" id="PF00071">
    <property type="entry name" value="Ras"/>
    <property type="match status" value="1"/>
</dbReference>
<dbReference type="PANTHER" id="PTHR47980">
    <property type="entry name" value="LD44762P"/>
    <property type="match status" value="1"/>
</dbReference>
<name>A0A8J8NKG4_HALGN</name>
<dbReference type="NCBIfam" id="TIGR00231">
    <property type="entry name" value="small_GTP"/>
    <property type="match status" value="1"/>
</dbReference>
<evidence type="ECO:0000256" key="5">
    <source>
        <dbReference type="SAM" id="MobiDB-lite"/>
    </source>
</evidence>
<comment type="similarity">
    <text evidence="1">Belongs to the small GTPase superfamily. Rab family.</text>
</comment>
<evidence type="ECO:0000256" key="4">
    <source>
        <dbReference type="ARBA" id="ARBA00023288"/>
    </source>
</evidence>
<dbReference type="PROSITE" id="PS51420">
    <property type="entry name" value="RHO"/>
    <property type="match status" value="1"/>
</dbReference>
<evidence type="ECO:0000313" key="6">
    <source>
        <dbReference type="EMBL" id="TNV76215.1"/>
    </source>
</evidence>
<feature type="compositionally biased region" description="Low complexity" evidence="5">
    <location>
        <begin position="205"/>
        <end position="216"/>
    </location>
</feature>
<dbReference type="InterPro" id="IPR005225">
    <property type="entry name" value="Small_GTP-bd"/>
</dbReference>
<dbReference type="PROSITE" id="PS51417">
    <property type="entry name" value="ARF"/>
    <property type="match status" value="1"/>
</dbReference>
<dbReference type="SMART" id="SM00177">
    <property type="entry name" value="ARF"/>
    <property type="match status" value="1"/>
</dbReference>
<protein>
    <submittedName>
        <fullName evidence="6">Uncharacterized protein</fullName>
    </submittedName>
</protein>
<dbReference type="GO" id="GO:0003924">
    <property type="term" value="F:GTPase activity"/>
    <property type="evidence" value="ECO:0007669"/>
    <property type="project" value="InterPro"/>
</dbReference>
<dbReference type="SMART" id="SM00174">
    <property type="entry name" value="RHO"/>
    <property type="match status" value="1"/>
</dbReference>
<dbReference type="FunFam" id="3.40.50.300:FF:001129">
    <property type="entry name" value="ras-related protein Rab-44 isoform X2"/>
    <property type="match status" value="1"/>
</dbReference>
<dbReference type="SMART" id="SM00176">
    <property type="entry name" value="RAN"/>
    <property type="match status" value="1"/>
</dbReference>
<comment type="caution">
    <text evidence="6">The sequence shown here is derived from an EMBL/GenBank/DDBJ whole genome shotgun (WGS) entry which is preliminary data.</text>
</comment>
<dbReference type="InterPro" id="IPR001806">
    <property type="entry name" value="Small_GTPase"/>
</dbReference>
<dbReference type="PROSITE" id="PS51419">
    <property type="entry name" value="RAB"/>
    <property type="match status" value="1"/>
</dbReference>
<dbReference type="PROSITE" id="PS51421">
    <property type="entry name" value="RAS"/>
    <property type="match status" value="1"/>
</dbReference>
<dbReference type="SMART" id="SM00175">
    <property type="entry name" value="RAB"/>
    <property type="match status" value="1"/>
</dbReference>
<dbReference type="OrthoDB" id="9989112at2759"/>
<reference evidence="6" key="1">
    <citation type="submission" date="2019-06" db="EMBL/GenBank/DDBJ databases">
        <authorList>
            <person name="Zheng W."/>
        </authorList>
    </citation>
    <scope>NUCLEOTIDE SEQUENCE</scope>
    <source>
        <strain evidence="6">QDHG01</strain>
    </source>
</reference>
<dbReference type="GO" id="GO:0005525">
    <property type="term" value="F:GTP binding"/>
    <property type="evidence" value="ECO:0007669"/>
    <property type="project" value="UniProtKB-KW"/>
</dbReference>
<accession>A0A8J8NKG4</accession>
<sequence>MNGSQPQDGGTDSSKRKSQFDMKIEVITLGDTQVGKSSILQQFSDNTFSAHTISTVGIDFKIKYINIDGKNVKLLMWDTAGQERFRTMTIQYFNKADAVIFAYDCTNEASFESIRHWVRQLEAHTAGRATQIEKVLIGNKCDMLQDKLVQPEVGQALAREFNMAFFETSAKSGQNIQETFFHLAKAVKDKRDNEVARLSAAGVAQTGAQQQQNVKLGGAGGGGKKEKKKGKCC</sequence>
<dbReference type="AlphaFoldDB" id="A0A8J8NKG4"/>
<dbReference type="SUPFAM" id="SSF52540">
    <property type="entry name" value="P-loop containing nucleoside triphosphate hydrolases"/>
    <property type="match status" value="1"/>
</dbReference>
<evidence type="ECO:0000256" key="2">
    <source>
        <dbReference type="ARBA" id="ARBA00022741"/>
    </source>
</evidence>
<dbReference type="PRINTS" id="PR00449">
    <property type="entry name" value="RASTRNSFRMNG"/>
</dbReference>